<dbReference type="EMBL" id="JBHSKL010000058">
    <property type="protein sequence ID" value="MFC5229825.1"/>
    <property type="molecule type" value="Genomic_DNA"/>
</dbReference>
<proteinExistence type="predicted"/>
<comment type="caution">
    <text evidence="2">The sequence shown here is derived from an EMBL/GenBank/DDBJ whole genome shotgun (WGS) entry which is preliminary data.</text>
</comment>
<sequence>MPLEAGQITHLSHASVVVQRTPGFIRRSDPEMYHAALAVHGEVGIEQCRQNSLLHPGGVGFFDSSQPFETFTGSAPARTVIFQFPENLLRVPERHFAGSRGRALPTTEGLGCVLTKVMERAVDQYRACTARDAAVLSATILDLLTAFLRNCLDGEGDRRCSSVSPPASTVT</sequence>
<dbReference type="Proteomes" id="UP001596156">
    <property type="component" value="Unassembled WGS sequence"/>
</dbReference>
<evidence type="ECO:0000313" key="2">
    <source>
        <dbReference type="EMBL" id="MFC5229825.1"/>
    </source>
</evidence>
<dbReference type="Pfam" id="PF14525">
    <property type="entry name" value="AraC_binding_2"/>
    <property type="match status" value="1"/>
</dbReference>
<keyword evidence="3" id="KW-1185">Reference proteome</keyword>
<accession>A0ABW0DKX2</accession>
<organism evidence="2 3">
    <name type="scientific">Streptomyces fimbriatus</name>
    <dbReference type="NCBI Taxonomy" id="68197"/>
    <lineage>
        <taxon>Bacteria</taxon>
        <taxon>Bacillati</taxon>
        <taxon>Actinomycetota</taxon>
        <taxon>Actinomycetes</taxon>
        <taxon>Kitasatosporales</taxon>
        <taxon>Streptomycetaceae</taxon>
        <taxon>Streptomyces</taxon>
    </lineage>
</organism>
<evidence type="ECO:0000313" key="3">
    <source>
        <dbReference type="Proteomes" id="UP001596156"/>
    </source>
</evidence>
<reference evidence="3" key="1">
    <citation type="journal article" date="2019" name="Int. J. Syst. Evol. Microbiol.">
        <title>The Global Catalogue of Microorganisms (GCM) 10K type strain sequencing project: providing services to taxonomists for standard genome sequencing and annotation.</title>
        <authorList>
            <consortium name="The Broad Institute Genomics Platform"/>
            <consortium name="The Broad Institute Genome Sequencing Center for Infectious Disease"/>
            <person name="Wu L."/>
            <person name="Ma J."/>
        </authorList>
    </citation>
    <scope>NUCLEOTIDE SEQUENCE [LARGE SCALE GENOMIC DNA]</scope>
    <source>
        <strain evidence="3">CCM 8479</strain>
    </source>
</reference>
<dbReference type="RefSeq" id="WP_344645558.1">
    <property type="nucleotide sequence ID" value="NZ_BAAASS010000017.1"/>
</dbReference>
<name>A0ABW0DKX2_STRFI</name>
<feature type="domain" description="Transcription regulator HTH AraC- type ligand binding" evidence="1">
    <location>
        <begin position="24"/>
        <end position="149"/>
    </location>
</feature>
<evidence type="ECO:0000259" key="1">
    <source>
        <dbReference type="Pfam" id="PF14525"/>
    </source>
</evidence>
<protein>
    <recommendedName>
        <fullName evidence="1">Transcription regulator HTH AraC- type ligand binding domain-containing protein</fullName>
    </recommendedName>
</protein>
<gene>
    <name evidence="2" type="ORF">ACFPN6_35865</name>
</gene>
<dbReference type="InterPro" id="IPR035418">
    <property type="entry name" value="AraC-bd_2"/>
</dbReference>